<gene>
    <name evidence="3" type="primary">METTL4</name>
    <name evidence="3" type="ORF">BGZ95_000525</name>
</gene>
<evidence type="ECO:0000313" key="3">
    <source>
        <dbReference type="EMBL" id="KAG0271624.1"/>
    </source>
</evidence>
<protein>
    <submittedName>
        <fullName evidence="3">Methyltransferase-like protein 4</fullName>
    </submittedName>
</protein>
<dbReference type="PANTHER" id="PTHR12829:SF4">
    <property type="entry name" value="N(6)-ADENINE-SPECIFIC METHYLTRANSFERASE METTL4"/>
    <property type="match status" value="1"/>
</dbReference>
<name>A0AAD4H4A1_9FUNG</name>
<dbReference type="EMBL" id="JAAAIL010001099">
    <property type="protein sequence ID" value="KAG0271624.1"/>
    <property type="molecule type" value="Genomic_DNA"/>
</dbReference>
<evidence type="ECO:0000313" key="4">
    <source>
        <dbReference type="Proteomes" id="UP001194580"/>
    </source>
</evidence>
<keyword evidence="3" id="KW-0808">Transferase</keyword>
<feature type="region of interest" description="Disordered" evidence="2">
    <location>
        <begin position="347"/>
        <end position="368"/>
    </location>
</feature>
<feature type="region of interest" description="Disordered" evidence="2">
    <location>
        <begin position="50"/>
        <end position="75"/>
    </location>
</feature>
<evidence type="ECO:0000256" key="2">
    <source>
        <dbReference type="SAM" id="MobiDB-lite"/>
    </source>
</evidence>
<reference evidence="3" key="1">
    <citation type="journal article" date="2020" name="Fungal Divers.">
        <title>Resolving the Mortierellaceae phylogeny through synthesis of multi-gene phylogenetics and phylogenomics.</title>
        <authorList>
            <person name="Vandepol N."/>
            <person name="Liber J."/>
            <person name="Desiro A."/>
            <person name="Na H."/>
            <person name="Kennedy M."/>
            <person name="Barry K."/>
            <person name="Grigoriev I.V."/>
            <person name="Miller A.N."/>
            <person name="O'Donnell K."/>
            <person name="Stajich J.E."/>
            <person name="Bonito G."/>
        </authorList>
    </citation>
    <scope>NUCLEOTIDE SEQUENCE</scope>
    <source>
        <strain evidence="3">NRRL 28262</strain>
    </source>
</reference>
<keyword evidence="4" id="KW-1185">Reference proteome</keyword>
<dbReference type="Proteomes" id="UP001194580">
    <property type="component" value="Unassembled WGS sequence"/>
</dbReference>
<evidence type="ECO:0000256" key="1">
    <source>
        <dbReference type="PROSITE-ProRule" id="PRU00489"/>
    </source>
</evidence>
<dbReference type="InterPro" id="IPR029063">
    <property type="entry name" value="SAM-dependent_MTases_sf"/>
</dbReference>
<dbReference type="InterPro" id="IPR007757">
    <property type="entry name" value="MT-A70-like"/>
</dbReference>
<dbReference type="PANTHER" id="PTHR12829">
    <property type="entry name" value="N6-ADENOSINE-METHYLTRANSFERASE"/>
    <property type="match status" value="1"/>
</dbReference>
<dbReference type="Pfam" id="PF05063">
    <property type="entry name" value="MT-A70"/>
    <property type="match status" value="1"/>
</dbReference>
<organism evidence="3 4">
    <name type="scientific">Linnemannia exigua</name>
    <dbReference type="NCBI Taxonomy" id="604196"/>
    <lineage>
        <taxon>Eukaryota</taxon>
        <taxon>Fungi</taxon>
        <taxon>Fungi incertae sedis</taxon>
        <taxon>Mucoromycota</taxon>
        <taxon>Mortierellomycotina</taxon>
        <taxon>Mortierellomycetes</taxon>
        <taxon>Mortierellales</taxon>
        <taxon>Mortierellaceae</taxon>
        <taxon>Linnemannia</taxon>
    </lineage>
</organism>
<dbReference type="SUPFAM" id="SSF53335">
    <property type="entry name" value="S-adenosyl-L-methionine-dependent methyltransferases"/>
    <property type="match status" value="1"/>
</dbReference>
<dbReference type="GO" id="GO:0008168">
    <property type="term" value="F:methyltransferase activity"/>
    <property type="evidence" value="ECO:0007669"/>
    <property type="project" value="UniProtKB-KW"/>
</dbReference>
<keyword evidence="3" id="KW-0489">Methyltransferase</keyword>
<comment type="similarity">
    <text evidence="1">Belongs to the MT-A70-like family.</text>
</comment>
<dbReference type="AlphaFoldDB" id="A0AAD4H4A1"/>
<sequence>MSTKVITTTKDAIFIAPVREPVAGWSVRPGTFRVAKPYDKPTISGTQLAATGESTATPAEAARPHKKQKLLPQKSNNDEEITQWIQSALQSLLGKDSTRTHILSIQQDEFYGTYVDAPASEELTLDLVKAQPTLQLLRHGFQSTSSKRRQDQADDDTPVEFDEIELDADYQQQQLEMTDVYETFVANKSSRPAFVTFPTEGQPRYLIPPHSAFVASDFGSIHGLKAMAKQRGGFNVIVMDPPWQNASVDRMGHYGTFDLYELFKIPIPDLLSPNTNSGEQSQGGGVVAVWITNRAKIRKVVVEKLFPAWGLELVAHWYWLKVTTQGEPVLSLDSKHRRPYEGILIGRRKKAQSSPGSPGTAISKEALTETGPKRRLIVSVPSQHSRKPSIMDLVSEEYFQGPRPPNSTQDMSPVKETERRLPGRLELFARTLEEGVLSWGNEPFKYQYCGRGSAPLIQDGYLIPATTSGDSS</sequence>
<comment type="caution">
    <text evidence="3">The sequence shown here is derived from an EMBL/GenBank/DDBJ whole genome shotgun (WGS) entry which is preliminary data.</text>
</comment>
<dbReference type="PROSITE" id="PS51143">
    <property type="entry name" value="MT_A70"/>
    <property type="match status" value="1"/>
</dbReference>
<dbReference type="GO" id="GO:0005634">
    <property type="term" value="C:nucleus"/>
    <property type="evidence" value="ECO:0007669"/>
    <property type="project" value="TreeGrafter"/>
</dbReference>
<proteinExistence type="inferred from homology"/>
<accession>A0AAD4H4A1</accession>
<dbReference type="GO" id="GO:0032259">
    <property type="term" value="P:methylation"/>
    <property type="evidence" value="ECO:0007669"/>
    <property type="project" value="UniProtKB-KW"/>
</dbReference>